<accession>G0PFL8</accession>
<keyword evidence="3" id="KW-1185">Reference proteome</keyword>
<evidence type="ECO:0000313" key="3">
    <source>
        <dbReference type="Proteomes" id="UP000008068"/>
    </source>
</evidence>
<evidence type="ECO:0008006" key="4">
    <source>
        <dbReference type="Google" id="ProtNLM"/>
    </source>
</evidence>
<dbReference type="OrthoDB" id="5791056at2759"/>
<dbReference type="Gene3D" id="1.10.20.10">
    <property type="entry name" value="Histone, subunit A"/>
    <property type="match status" value="1"/>
</dbReference>
<dbReference type="EMBL" id="GL380375">
    <property type="protein sequence ID" value="EGT53952.1"/>
    <property type="molecule type" value="Genomic_DNA"/>
</dbReference>
<reference evidence="3" key="1">
    <citation type="submission" date="2011-07" db="EMBL/GenBank/DDBJ databases">
        <authorList>
            <consortium name="Caenorhabditis brenneri Sequencing and Analysis Consortium"/>
            <person name="Wilson R.K."/>
        </authorList>
    </citation>
    <scope>NUCLEOTIDE SEQUENCE [LARGE SCALE GENOMIC DNA]</scope>
    <source>
        <strain evidence="3">PB2801</strain>
    </source>
</reference>
<dbReference type="eggNOG" id="ENOG502R8YD">
    <property type="taxonomic scope" value="Eukaryota"/>
</dbReference>
<protein>
    <recommendedName>
        <fullName evidence="4">Transcription factor CBF/NF-Y/archaeal histone domain-containing protein</fullName>
    </recommendedName>
</protein>
<evidence type="ECO:0000313" key="2">
    <source>
        <dbReference type="EMBL" id="EGT53952.1"/>
    </source>
</evidence>
<organism evidence="3">
    <name type="scientific">Caenorhabditis brenneri</name>
    <name type="common">Nematode worm</name>
    <dbReference type="NCBI Taxonomy" id="135651"/>
    <lineage>
        <taxon>Eukaryota</taxon>
        <taxon>Metazoa</taxon>
        <taxon>Ecdysozoa</taxon>
        <taxon>Nematoda</taxon>
        <taxon>Chromadorea</taxon>
        <taxon>Rhabditida</taxon>
        <taxon>Rhabditina</taxon>
        <taxon>Rhabditomorpha</taxon>
        <taxon>Rhabditoidea</taxon>
        <taxon>Rhabditidae</taxon>
        <taxon>Peloderinae</taxon>
        <taxon>Caenorhabditis</taxon>
    </lineage>
</organism>
<gene>
    <name evidence="2" type="ORF">CAEBREN_02732</name>
</gene>
<sequence>MMSSGPLEPSDLPVFAAYPEPIIVPLDHVENEMKQTKNTMEVDETALYIMSKAVEEFIRQLTRDISCNGTKEMDYDSFAEYIQNSEFKSLREFFPERVRYGDIKHLLFPEQLQQQSPSSSQSSSSSSSSAPPPPQIH</sequence>
<dbReference type="HOGENOM" id="CLU_2063604_0_0_1"/>
<dbReference type="GO" id="GO:0046982">
    <property type="term" value="F:protein heterodimerization activity"/>
    <property type="evidence" value="ECO:0007669"/>
    <property type="project" value="InterPro"/>
</dbReference>
<feature type="compositionally biased region" description="Low complexity" evidence="1">
    <location>
        <begin position="113"/>
        <end position="129"/>
    </location>
</feature>
<dbReference type="AlphaFoldDB" id="G0PFL8"/>
<proteinExistence type="predicted"/>
<name>G0PFL8_CAEBE</name>
<dbReference type="InterPro" id="IPR009072">
    <property type="entry name" value="Histone-fold"/>
</dbReference>
<dbReference type="FunCoup" id="G0PFL8">
    <property type="interactions" value="1946"/>
</dbReference>
<evidence type="ECO:0000256" key="1">
    <source>
        <dbReference type="SAM" id="MobiDB-lite"/>
    </source>
</evidence>
<dbReference type="Proteomes" id="UP000008068">
    <property type="component" value="Unassembled WGS sequence"/>
</dbReference>
<dbReference type="OMA" id="GARDHME"/>
<feature type="region of interest" description="Disordered" evidence="1">
    <location>
        <begin position="110"/>
        <end position="137"/>
    </location>
</feature>
<dbReference type="InParanoid" id="G0PFL8"/>